<dbReference type="KEGG" id="sat:SYN_01525"/>
<evidence type="ECO:0000256" key="4">
    <source>
        <dbReference type="ARBA" id="ARBA00022692"/>
    </source>
</evidence>
<comment type="similarity">
    <text evidence="13">Belongs to the SecD/SecF family. SecF subfamily.</text>
</comment>
<keyword evidence="6 13" id="KW-1133">Transmembrane helix</keyword>
<dbReference type="Proteomes" id="UP000001933">
    <property type="component" value="Chromosome"/>
</dbReference>
<dbReference type="InterPro" id="IPR022645">
    <property type="entry name" value="SecD/SecF_bac"/>
</dbReference>
<feature type="transmembrane region" description="Helical" evidence="13">
    <location>
        <begin position="162"/>
        <end position="183"/>
    </location>
</feature>
<dbReference type="Gene3D" id="1.20.1640.10">
    <property type="entry name" value="Multidrug efflux transporter AcrB transmembrane domain"/>
    <property type="match status" value="1"/>
</dbReference>
<comment type="subunit">
    <text evidence="12">Part of the essential Sec protein translocation apparatus which comprises SecA, SecYEG and auxiliary proteins SecDF-YajC and YidC.</text>
</comment>
<evidence type="ECO:0000256" key="6">
    <source>
        <dbReference type="ARBA" id="ARBA00022989"/>
    </source>
</evidence>
<evidence type="ECO:0000256" key="7">
    <source>
        <dbReference type="ARBA" id="ARBA00023010"/>
    </source>
</evidence>
<dbReference type="GO" id="GO:0015450">
    <property type="term" value="F:protein-transporting ATPase activity"/>
    <property type="evidence" value="ECO:0007669"/>
    <property type="project" value="InterPro"/>
</dbReference>
<dbReference type="InterPro" id="IPR048634">
    <property type="entry name" value="SecD_SecF_C"/>
</dbReference>
<dbReference type="InParanoid" id="Q2LVH3"/>
<dbReference type="Pfam" id="PF02355">
    <property type="entry name" value="SecD_SecF_C"/>
    <property type="match status" value="1"/>
</dbReference>
<dbReference type="InterPro" id="IPR022813">
    <property type="entry name" value="SecD/SecF_arch_bac"/>
</dbReference>
<dbReference type="InterPro" id="IPR005665">
    <property type="entry name" value="SecF_bac"/>
</dbReference>
<dbReference type="AlphaFoldDB" id="Q2LVH3"/>
<evidence type="ECO:0000256" key="9">
    <source>
        <dbReference type="ARBA" id="ARBA00059018"/>
    </source>
</evidence>
<comment type="subunit">
    <text evidence="13">Forms a complex with SecD. Part of the essential Sec protein translocation apparatus which comprises SecA, SecYEG and auxiliary proteins SecDF. Other proteins may also be involved.</text>
</comment>
<dbReference type="GO" id="GO:0065002">
    <property type="term" value="P:intracellular protein transmembrane transport"/>
    <property type="evidence" value="ECO:0007669"/>
    <property type="project" value="UniProtKB-UniRule"/>
</dbReference>
<dbReference type="GO" id="GO:0043952">
    <property type="term" value="P:protein transport by the Sec complex"/>
    <property type="evidence" value="ECO:0007669"/>
    <property type="project" value="UniProtKB-UniRule"/>
</dbReference>
<dbReference type="GO" id="GO:0006605">
    <property type="term" value="P:protein targeting"/>
    <property type="evidence" value="ECO:0007669"/>
    <property type="project" value="UniProtKB-UniRule"/>
</dbReference>
<evidence type="ECO:0000256" key="2">
    <source>
        <dbReference type="ARBA" id="ARBA00022448"/>
    </source>
</evidence>
<accession>Q2LVH3</accession>
<dbReference type="SUPFAM" id="SSF82866">
    <property type="entry name" value="Multidrug efflux transporter AcrB transmembrane domain"/>
    <property type="match status" value="1"/>
</dbReference>
<dbReference type="InterPro" id="IPR055344">
    <property type="entry name" value="SecD_SecF_C_bact"/>
</dbReference>
<keyword evidence="5 13" id="KW-0653">Protein transport</keyword>
<comment type="function">
    <text evidence="9 13">Part of the Sec protein translocase complex. Interacts with the SecYEG preprotein conducting channel. SecDF uses the proton motive force (PMF) to complete protein translocation after the ATP-dependent function of SecA.</text>
</comment>
<evidence type="ECO:0000256" key="5">
    <source>
        <dbReference type="ARBA" id="ARBA00022927"/>
    </source>
</evidence>
<feature type="domain" description="Protein export membrane protein SecD/SecF C-terminal" evidence="14">
    <location>
        <begin position="113"/>
        <end position="292"/>
    </location>
</feature>
<keyword evidence="4 13" id="KW-0812">Transmembrane</keyword>
<evidence type="ECO:0000256" key="3">
    <source>
        <dbReference type="ARBA" id="ARBA00022475"/>
    </source>
</evidence>
<feature type="transmembrane region" description="Helical" evidence="13">
    <location>
        <begin position="12"/>
        <end position="36"/>
    </location>
</feature>
<dbReference type="HAMAP" id="MF_01464_B">
    <property type="entry name" value="SecF_B"/>
    <property type="match status" value="1"/>
</dbReference>
<dbReference type="NCBIfam" id="TIGR00966">
    <property type="entry name" value="transloc_SecF"/>
    <property type="match status" value="1"/>
</dbReference>
<protein>
    <recommendedName>
        <fullName evidence="13">Protein-export membrane protein SecF</fullName>
    </recommendedName>
</protein>
<keyword evidence="8 13" id="KW-0472">Membrane</keyword>
<evidence type="ECO:0000313" key="15">
    <source>
        <dbReference type="EMBL" id="ABC78084.1"/>
    </source>
</evidence>
<feature type="transmembrane region" description="Helical" evidence="13">
    <location>
        <begin position="138"/>
        <end position="155"/>
    </location>
</feature>
<evidence type="ECO:0000256" key="13">
    <source>
        <dbReference type="HAMAP-Rule" id="MF_01464"/>
    </source>
</evidence>
<dbReference type="GO" id="GO:0005886">
    <property type="term" value="C:plasma membrane"/>
    <property type="evidence" value="ECO:0007669"/>
    <property type="project" value="UniProtKB-SubCell"/>
</dbReference>
<feature type="transmembrane region" description="Helical" evidence="13">
    <location>
        <begin position="189"/>
        <end position="213"/>
    </location>
</feature>
<proteinExistence type="inferred from homology"/>
<dbReference type="Pfam" id="PF07549">
    <property type="entry name" value="Sec_GG"/>
    <property type="match status" value="1"/>
</dbReference>
<dbReference type="PANTHER" id="PTHR30081">
    <property type="entry name" value="PROTEIN-EXPORT MEMBRANE PROTEIN SEC"/>
    <property type="match status" value="1"/>
</dbReference>
<dbReference type="EMBL" id="CP000252">
    <property type="protein sequence ID" value="ABC78084.1"/>
    <property type="molecule type" value="Genomic_DNA"/>
</dbReference>
<gene>
    <name evidence="13" type="primary">secF</name>
    <name evidence="15" type="ORF">SYN_01525</name>
</gene>
<dbReference type="eggNOG" id="COG0341">
    <property type="taxonomic scope" value="Bacteria"/>
</dbReference>
<evidence type="ECO:0000256" key="12">
    <source>
        <dbReference type="ARBA" id="ARBA00065973"/>
    </source>
</evidence>
<dbReference type="PANTHER" id="PTHR30081:SF8">
    <property type="entry name" value="PROTEIN TRANSLOCASE SUBUNIT SECF"/>
    <property type="match status" value="1"/>
</dbReference>
<dbReference type="RefSeq" id="WP_011418104.1">
    <property type="nucleotide sequence ID" value="NC_007759.1"/>
</dbReference>
<dbReference type="FunFam" id="1.20.1640.10:FF:000024">
    <property type="entry name" value="Multifunctional fusion protein"/>
    <property type="match status" value="1"/>
</dbReference>
<evidence type="ECO:0000313" key="16">
    <source>
        <dbReference type="Proteomes" id="UP000001933"/>
    </source>
</evidence>
<dbReference type="OrthoDB" id="9774769at2"/>
<feature type="transmembrane region" description="Helical" evidence="13">
    <location>
        <begin position="265"/>
        <end position="291"/>
    </location>
</feature>
<evidence type="ECO:0000256" key="10">
    <source>
        <dbReference type="ARBA" id="ARBA00060856"/>
    </source>
</evidence>
<dbReference type="PRINTS" id="PR01755">
    <property type="entry name" value="SECFTRNLCASE"/>
</dbReference>
<evidence type="ECO:0000256" key="8">
    <source>
        <dbReference type="ARBA" id="ARBA00023136"/>
    </source>
</evidence>
<keyword evidence="16" id="KW-1185">Reference proteome</keyword>
<comment type="subcellular location">
    <subcellularLocation>
        <location evidence="13">Cell inner membrane</location>
        <topology evidence="13">Multi-pass membrane protein</topology>
    </subcellularLocation>
    <subcellularLocation>
        <location evidence="1">Cell membrane</location>
        <topology evidence="1">Multi-pass membrane protein</topology>
    </subcellularLocation>
</comment>
<comment type="similarity">
    <text evidence="11">In the N-terminal section; belongs to the SecD/SecF family. SecD subfamily.</text>
</comment>
<sequence length="302" mass="33564">MEIIKSETHFNFVAMMKMAVTISIVYILIGIASIFWHGGLNFGIDFAGGTLIQIRFDQETSVEKLRQTLEPIGMENSIIQQFGPNEMVVRTAASSMDLKGLSGQIENALQTTYGQKAFEIRRVESVGPKVGSDLTRKALLAIIFSWIGILVYVGFRFELRYAFGGIIALVHDVLVTVGTLSLLNKEFDLIIVAALLTIIGYSINDTIVIFDRIRENTRKNMKMPLMDVINLSVNQTLSRTLLTSFTVILVLLALFFFGGPVIHDFAFTLLVGCIAGVYSTVFIASPIVLAFEKIRPSRIKRN</sequence>
<dbReference type="STRING" id="56780.SYN_01525"/>
<keyword evidence="7 13" id="KW-0811">Translocation</keyword>
<evidence type="ECO:0000259" key="14">
    <source>
        <dbReference type="Pfam" id="PF02355"/>
    </source>
</evidence>
<dbReference type="HOGENOM" id="CLU_050012_0_1_7"/>
<dbReference type="InterPro" id="IPR022646">
    <property type="entry name" value="SecD/SecF_CS"/>
</dbReference>
<keyword evidence="2 13" id="KW-0813">Transport</keyword>
<comment type="similarity">
    <text evidence="10">In the C-terminal section; belongs to the SecD/SecF family. SecF subfamily.</text>
</comment>
<feature type="transmembrane region" description="Helical" evidence="13">
    <location>
        <begin position="241"/>
        <end position="259"/>
    </location>
</feature>
<evidence type="ECO:0000256" key="11">
    <source>
        <dbReference type="ARBA" id="ARBA00061053"/>
    </source>
</evidence>
<organism evidence="15 16">
    <name type="scientific">Syntrophus aciditrophicus (strain SB)</name>
    <dbReference type="NCBI Taxonomy" id="56780"/>
    <lineage>
        <taxon>Bacteria</taxon>
        <taxon>Pseudomonadati</taxon>
        <taxon>Thermodesulfobacteriota</taxon>
        <taxon>Syntrophia</taxon>
        <taxon>Syntrophales</taxon>
        <taxon>Syntrophaceae</taxon>
        <taxon>Syntrophus</taxon>
    </lineage>
</organism>
<evidence type="ECO:0000256" key="1">
    <source>
        <dbReference type="ARBA" id="ARBA00004651"/>
    </source>
</evidence>
<reference evidence="15 16" key="1">
    <citation type="journal article" date="2007" name="Proc. Natl. Acad. Sci. U.S.A.">
        <title>The genome of Syntrophus aciditrophicus: life at the thermodynamic limit of microbial growth.</title>
        <authorList>
            <person name="McInerney M.J."/>
            <person name="Rohlin L."/>
            <person name="Mouttaki H."/>
            <person name="Kim U."/>
            <person name="Krupp R.S."/>
            <person name="Rios-Hernandez L."/>
            <person name="Sieber J."/>
            <person name="Struchtemeyer C.G."/>
            <person name="Bhattacharyya A."/>
            <person name="Campbell J.W."/>
            <person name="Gunsalus R.P."/>
        </authorList>
    </citation>
    <scope>NUCLEOTIDE SEQUENCE [LARGE SCALE GENOMIC DNA]</scope>
    <source>
        <strain evidence="15 16">SB</strain>
    </source>
</reference>
<dbReference type="FunCoup" id="Q2LVH3">
    <property type="interactions" value="230"/>
</dbReference>
<keyword evidence="3 13" id="KW-1003">Cell membrane</keyword>
<keyword evidence="13" id="KW-0997">Cell inner membrane</keyword>
<dbReference type="NCBIfam" id="TIGR00916">
    <property type="entry name" value="2A0604s01"/>
    <property type="match status" value="1"/>
</dbReference>
<name>Q2LVH3_SYNAS</name>